<feature type="domain" description="Ketoreductase" evidence="4">
    <location>
        <begin position="8"/>
        <end position="197"/>
    </location>
</feature>
<keyword evidence="2" id="KW-0560">Oxidoreductase</keyword>
<sequence>MNYSLDKKVALVTGAASGIGLATARAYAAAGASVVLADLNTDAVQAAANDLIAEGYNVKAVTCNAANLDEVEAMIQETVATFGRLDIAFNNAGIQNVLAEIADATAEDFDRVNAVNLRGVWGCLKYELQQMRKQGSGVIVNCSSIGGIVGGAERASYHAAKHGVLGLTKSAALEYAARNIRINAVCPGLIWTPMAEQMAASGQKEALDAMVNSVPMQRHGRAEEIADVVLWLSSDASSFVTGQSISVDGGLTMR</sequence>
<organism evidence="5 6">
    <name type="scientific">Pseudescherichia vulneris NBRC 102420</name>
    <dbReference type="NCBI Taxonomy" id="1115515"/>
    <lineage>
        <taxon>Bacteria</taxon>
        <taxon>Pseudomonadati</taxon>
        <taxon>Pseudomonadota</taxon>
        <taxon>Gammaproteobacteria</taxon>
        <taxon>Enterobacterales</taxon>
        <taxon>Enterobacteriaceae</taxon>
        <taxon>Pseudescherichia</taxon>
    </lineage>
</organism>
<dbReference type="EMBL" id="BBMZ01000002">
    <property type="protein sequence ID" value="GAL56419.1"/>
    <property type="molecule type" value="Genomic_DNA"/>
</dbReference>
<dbReference type="RefSeq" id="WP_042387582.1">
    <property type="nucleotide sequence ID" value="NZ_BBMZ01000002.1"/>
</dbReference>
<gene>
    <name evidence="5" type="primary">ucpA</name>
    <name evidence="5" type="ORF">EV102420_02_00230</name>
</gene>
<dbReference type="InterPro" id="IPR036291">
    <property type="entry name" value="NAD(P)-bd_dom_sf"/>
</dbReference>
<dbReference type="InterPro" id="IPR002347">
    <property type="entry name" value="SDR_fam"/>
</dbReference>
<dbReference type="Proteomes" id="UP000029462">
    <property type="component" value="Unassembled WGS sequence"/>
</dbReference>
<evidence type="ECO:0000259" key="4">
    <source>
        <dbReference type="SMART" id="SM00822"/>
    </source>
</evidence>
<accession>A0A090UZG1</accession>
<evidence type="ECO:0000256" key="2">
    <source>
        <dbReference type="ARBA" id="ARBA00023002"/>
    </source>
</evidence>
<dbReference type="GO" id="GO:0016491">
    <property type="term" value="F:oxidoreductase activity"/>
    <property type="evidence" value="ECO:0007669"/>
    <property type="project" value="UniProtKB-KW"/>
</dbReference>
<evidence type="ECO:0000256" key="3">
    <source>
        <dbReference type="ARBA" id="ARBA00023027"/>
    </source>
</evidence>
<dbReference type="NCBIfam" id="NF005559">
    <property type="entry name" value="PRK07231.1"/>
    <property type="match status" value="1"/>
</dbReference>
<dbReference type="PANTHER" id="PTHR24321">
    <property type="entry name" value="DEHYDROGENASES, SHORT CHAIN"/>
    <property type="match status" value="1"/>
</dbReference>
<dbReference type="Pfam" id="PF13561">
    <property type="entry name" value="adh_short_C2"/>
    <property type="match status" value="1"/>
</dbReference>
<dbReference type="SUPFAM" id="SSF51735">
    <property type="entry name" value="NAD(P)-binding Rossmann-fold domains"/>
    <property type="match status" value="1"/>
</dbReference>
<dbReference type="FunFam" id="3.40.50.720:FF:000084">
    <property type="entry name" value="Short-chain dehydrogenase reductase"/>
    <property type="match status" value="1"/>
</dbReference>
<reference evidence="5 6" key="1">
    <citation type="submission" date="2014-09" db="EMBL/GenBank/DDBJ databases">
        <title>Whole genome shotgun sequence of Escherichia vulneris NBRC 102420.</title>
        <authorList>
            <person name="Yoshida Y."/>
            <person name="Hosoyama A."/>
            <person name="Tsuchikane K."/>
            <person name="Ohji S."/>
            <person name="Ichikawa N."/>
            <person name="Kimura A."/>
            <person name="Yamazoe A."/>
            <person name="Ezaki T."/>
            <person name="Fujita N."/>
        </authorList>
    </citation>
    <scope>NUCLEOTIDE SEQUENCE [LARGE SCALE GENOMIC DNA]</scope>
    <source>
        <strain evidence="5 6">NBRC 102420</strain>
    </source>
</reference>
<comment type="caution">
    <text evidence="5">The sequence shown here is derived from an EMBL/GenBank/DDBJ whole genome shotgun (WGS) entry which is preliminary data.</text>
</comment>
<name>A0A090UZG1_PSEVU</name>
<dbReference type="InterPro" id="IPR057326">
    <property type="entry name" value="KR_dom"/>
</dbReference>
<evidence type="ECO:0000313" key="5">
    <source>
        <dbReference type="EMBL" id="GAL56419.1"/>
    </source>
</evidence>
<dbReference type="AlphaFoldDB" id="A0A090UZG1"/>
<protein>
    <submittedName>
        <fullName evidence="5">Oxidoreductase UcpA</fullName>
    </submittedName>
</protein>
<dbReference type="OrthoDB" id="9803628at2"/>
<dbReference type="PRINTS" id="PR00081">
    <property type="entry name" value="GDHRDH"/>
</dbReference>
<dbReference type="eggNOG" id="COG1028">
    <property type="taxonomic scope" value="Bacteria"/>
</dbReference>
<dbReference type="PRINTS" id="PR00080">
    <property type="entry name" value="SDRFAMILY"/>
</dbReference>
<dbReference type="SMART" id="SM00822">
    <property type="entry name" value="PKS_KR"/>
    <property type="match status" value="1"/>
</dbReference>
<keyword evidence="6" id="KW-1185">Reference proteome</keyword>
<keyword evidence="3" id="KW-0520">NAD</keyword>
<dbReference type="PANTHER" id="PTHR24321:SF8">
    <property type="entry name" value="ESTRADIOL 17-BETA-DEHYDROGENASE 8-RELATED"/>
    <property type="match status" value="1"/>
</dbReference>
<evidence type="ECO:0000313" key="6">
    <source>
        <dbReference type="Proteomes" id="UP000029462"/>
    </source>
</evidence>
<evidence type="ECO:0000256" key="1">
    <source>
        <dbReference type="ARBA" id="ARBA00006484"/>
    </source>
</evidence>
<dbReference type="STRING" id="1115515.EV102420_02_00230"/>
<comment type="similarity">
    <text evidence="1">Belongs to the short-chain dehydrogenases/reductases (SDR) family.</text>
</comment>
<proteinExistence type="inferred from homology"/>
<dbReference type="Gene3D" id="3.40.50.720">
    <property type="entry name" value="NAD(P)-binding Rossmann-like Domain"/>
    <property type="match status" value="1"/>
</dbReference>